<keyword evidence="8" id="KW-0472">Membrane</keyword>
<evidence type="ECO:0000256" key="2">
    <source>
        <dbReference type="ARBA" id="ARBA00012438"/>
    </source>
</evidence>
<dbReference type="InterPro" id="IPR050351">
    <property type="entry name" value="BphY/WalK/GraS-like"/>
</dbReference>
<feature type="transmembrane region" description="Helical" evidence="8">
    <location>
        <begin position="182"/>
        <end position="201"/>
    </location>
</feature>
<dbReference type="STRING" id="1227466.C464_12840"/>
<dbReference type="AlphaFoldDB" id="M0EAV1"/>
<dbReference type="Pfam" id="PF16927">
    <property type="entry name" value="HisKA_7TM"/>
    <property type="match status" value="1"/>
</dbReference>
<keyword evidence="11" id="KW-1185">Reference proteome</keyword>
<dbReference type="SMART" id="SM00387">
    <property type="entry name" value="HATPase_c"/>
    <property type="match status" value="1"/>
</dbReference>
<gene>
    <name evidence="10" type="ORF">C464_12840</name>
</gene>
<dbReference type="SUPFAM" id="SSF55874">
    <property type="entry name" value="ATPase domain of HSP90 chaperone/DNA topoisomerase II/histidine kinase"/>
    <property type="match status" value="1"/>
</dbReference>
<dbReference type="Gene3D" id="3.30.450.20">
    <property type="entry name" value="PAS domain"/>
    <property type="match status" value="1"/>
</dbReference>
<feature type="transmembrane region" description="Helical" evidence="8">
    <location>
        <begin position="148"/>
        <end position="175"/>
    </location>
</feature>
<feature type="domain" description="Histidine kinase" evidence="9">
    <location>
        <begin position="354"/>
        <end position="562"/>
    </location>
</feature>
<keyword evidence="7" id="KW-0902">Two-component regulatory system</keyword>
<evidence type="ECO:0000256" key="6">
    <source>
        <dbReference type="ARBA" id="ARBA00022840"/>
    </source>
</evidence>
<dbReference type="InterPro" id="IPR036890">
    <property type="entry name" value="HATPase_C_sf"/>
</dbReference>
<dbReference type="InterPro" id="IPR031621">
    <property type="entry name" value="HisKA_7TM"/>
</dbReference>
<keyword evidence="3" id="KW-0808">Transferase</keyword>
<feature type="transmembrane region" description="Helical" evidence="8">
    <location>
        <begin position="101"/>
        <end position="119"/>
    </location>
</feature>
<keyword evidence="4" id="KW-0547">Nucleotide-binding</keyword>
<reference evidence="10 11" key="1">
    <citation type="journal article" date="2014" name="PLoS Genet.">
        <title>Phylogenetically driven sequencing of extremely halophilic archaea reveals strategies for static and dynamic osmo-response.</title>
        <authorList>
            <person name="Becker E.A."/>
            <person name="Seitzer P.M."/>
            <person name="Tritt A."/>
            <person name="Larsen D."/>
            <person name="Krusor M."/>
            <person name="Yao A.I."/>
            <person name="Wu D."/>
            <person name="Madern D."/>
            <person name="Eisen J.A."/>
            <person name="Darling A.E."/>
            <person name="Facciotti M.T."/>
        </authorList>
    </citation>
    <scope>NUCLEOTIDE SEQUENCE [LARGE SCALE GENOMIC DNA]</scope>
    <source>
        <strain evidence="10 11">DSM 10284</strain>
    </source>
</reference>
<dbReference type="InterPro" id="IPR005467">
    <property type="entry name" value="His_kinase_dom"/>
</dbReference>
<dbReference type="GO" id="GO:0007234">
    <property type="term" value="P:osmosensory signaling via phosphorelay pathway"/>
    <property type="evidence" value="ECO:0007669"/>
    <property type="project" value="TreeGrafter"/>
</dbReference>
<dbReference type="PATRIC" id="fig|1227466.3.peg.2569"/>
<protein>
    <recommendedName>
        <fullName evidence="2">histidine kinase</fullName>
        <ecNumber evidence="2">2.7.13.3</ecNumber>
    </recommendedName>
</protein>
<feature type="transmembrane region" description="Helical" evidence="8">
    <location>
        <begin position="67"/>
        <end position="89"/>
    </location>
</feature>
<evidence type="ECO:0000313" key="10">
    <source>
        <dbReference type="EMBL" id="ELZ44900.1"/>
    </source>
</evidence>
<keyword evidence="8" id="KW-0812">Transmembrane</keyword>
<dbReference type="RefSeq" id="WP_006114100.1">
    <property type="nucleotide sequence ID" value="NZ_AOJL01000055.1"/>
</dbReference>
<evidence type="ECO:0000256" key="5">
    <source>
        <dbReference type="ARBA" id="ARBA00022777"/>
    </source>
</evidence>
<evidence type="ECO:0000256" key="7">
    <source>
        <dbReference type="ARBA" id="ARBA00023012"/>
    </source>
</evidence>
<evidence type="ECO:0000256" key="3">
    <source>
        <dbReference type="ARBA" id="ARBA00022679"/>
    </source>
</evidence>
<dbReference type="Proteomes" id="UP000011509">
    <property type="component" value="Unassembled WGS sequence"/>
</dbReference>
<name>M0EAV1_9EURY</name>
<dbReference type="PANTHER" id="PTHR42878">
    <property type="entry name" value="TWO-COMPONENT HISTIDINE KINASE"/>
    <property type="match status" value="1"/>
</dbReference>
<evidence type="ECO:0000259" key="9">
    <source>
        <dbReference type="PROSITE" id="PS50109"/>
    </source>
</evidence>
<proteinExistence type="predicted"/>
<feature type="transmembrane region" description="Helical" evidence="8">
    <location>
        <begin position="6"/>
        <end position="25"/>
    </location>
</feature>
<sequence>MIPTAIGTGIIAASFGASFGSLYLLQYLYHQRDRSGAAWFMGNIAAVAVFCAAYPIGLLVFTPSLRIALGAVSFIALSFMGPFFLAFGLDYTGRGDFIRSPLFSPVAGVPLLTVVLTATNPIHQLVWTNFQIDPAFRLATATYTVQPWGVFALLFSIGTAAVGSLLLIGAIVSYGPLYRREAIAVILSTAPPTVGVSVWLLEIGPVPQLHLTAPLMLVHVALDGYAFVGTHMFRTNPATQRMAEQTGLDSLPNPVVILDMEQQIVRINDRAAALFPNAVPDALPVSVESVLGVDIATLRDAGDLQIESDEGGTFAISETVLTDPGGSPVGRMIALYDVTEDRQREQQLAVLNRVLRHNLRNETTLISGYTDLLKNTLEDPDQEAQAKTIEDASDRLRSISEKGKTFKQIQQRDAQPTTTTASAILADVTQDCTEAHSDATIESTVTPSTLEFQTDTMLLSVVFTNLIENALVHSDDPTPTVTVRASKTASDGGEVVFEIRDDNDRIPAMEIDALRVGDETPLQHGQGIGLWIVYWCLQKLRGEIDFEYNDGNVLRVTVPDMAA</sequence>
<keyword evidence="6" id="KW-0067">ATP-binding</keyword>
<dbReference type="InterPro" id="IPR003594">
    <property type="entry name" value="HATPase_dom"/>
</dbReference>
<dbReference type="GO" id="GO:0005524">
    <property type="term" value="F:ATP binding"/>
    <property type="evidence" value="ECO:0007669"/>
    <property type="project" value="UniProtKB-KW"/>
</dbReference>
<dbReference type="GO" id="GO:0000156">
    <property type="term" value="F:phosphorelay response regulator activity"/>
    <property type="evidence" value="ECO:0007669"/>
    <property type="project" value="TreeGrafter"/>
</dbReference>
<dbReference type="EMBL" id="AOJL01000055">
    <property type="protein sequence ID" value="ELZ44900.1"/>
    <property type="molecule type" value="Genomic_DNA"/>
</dbReference>
<comment type="catalytic activity">
    <reaction evidence="1">
        <text>ATP + protein L-histidine = ADP + protein N-phospho-L-histidine.</text>
        <dbReference type="EC" id="2.7.13.3"/>
    </reaction>
</comment>
<dbReference type="Gene3D" id="3.30.565.10">
    <property type="entry name" value="Histidine kinase-like ATPase, C-terminal domain"/>
    <property type="match status" value="1"/>
</dbReference>
<organism evidence="10 11">
    <name type="scientific">Halorubrum coriense DSM 10284</name>
    <dbReference type="NCBI Taxonomy" id="1227466"/>
    <lineage>
        <taxon>Archaea</taxon>
        <taxon>Methanobacteriati</taxon>
        <taxon>Methanobacteriota</taxon>
        <taxon>Stenosarchaea group</taxon>
        <taxon>Halobacteria</taxon>
        <taxon>Halobacteriales</taxon>
        <taxon>Haloferacaceae</taxon>
        <taxon>Halorubrum</taxon>
    </lineage>
</organism>
<dbReference type="GO" id="GO:0004673">
    <property type="term" value="F:protein histidine kinase activity"/>
    <property type="evidence" value="ECO:0007669"/>
    <property type="project" value="UniProtKB-EC"/>
</dbReference>
<dbReference type="CDD" id="cd00075">
    <property type="entry name" value="HATPase"/>
    <property type="match status" value="1"/>
</dbReference>
<keyword evidence="8" id="KW-1133">Transmembrane helix</keyword>
<feature type="transmembrane region" description="Helical" evidence="8">
    <location>
        <begin position="37"/>
        <end position="61"/>
    </location>
</feature>
<keyword evidence="5" id="KW-0418">Kinase</keyword>
<evidence type="ECO:0000256" key="4">
    <source>
        <dbReference type="ARBA" id="ARBA00022741"/>
    </source>
</evidence>
<dbReference type="EC" id="2.7.13.3" evidence="2"/>
<dbReference type="GO" id="GO:0030295">
    <property type="term" value="F:protein kinase activator activity"/>
    <property type="evidence" value="ECO:0007669"/>
    <property type="project" value="TreeGrafter"/>
</dbReference>
<dbReference type="PANTHER" id="PTHR42878:SF7">
    <property type="entry name" value="SENSOR HISTIDINE KINASE GLRK"/>
    <property type="match status" value="1"/>
</dbReference>
<dbReference type="PROSITE" id="PS50109">
    <property type="entry name" value="HIS_KIN"/>
    <property type="match status" value="1"/>
</dbReference>
<evidence type="ECO:0000313" key="11">
    <source>
        <dbReference type="Proteomes" id="UP000011509"/>
    </source>
</evidence>
<comment type="caution">
    <text evidence="10">The sequence shown here is derived from an EMBL/GenBank/DDBJ whole genome shotgun (WGS) entry which is preliminary data.</text>
</comment>
<accession>M0EAV1</accession>
<dbReference type="Pfam" id="PF02518">
    <property type="entry name" value="HATPase_c"/>
    <property type="match status" value="1"/>
</dbReference>
<evidence type="ECO:0000256" key="1">
    <source>
        <dbReference type="ARBA" id="ARBA00000085"/>
    </source>
</evidence>
<evidence type="ECO:0000256" key="8">
    <source>
        <dbReference type="SAM" id="Phobius"/>
    </source>
</evidence>